<dbReference type="OrthoDB" id="19261at2759"/>
<evidence type="ECO:0000256" key="2">
    <source>
        <dbReference type="ARBA" id="ARBA00022448"/>
    </source>
</evidence>
<keyword evidence="11" id="KW-1185">Reference proteome</keyword>
<sequence>MAQAGPADPALAHRVLEAHGILASVAWAAIMPLGAILIRLIPSGKAWLVHGAVMGVGLAMFTAAFGLGLWDMSQYHSTISKFAHTIIGTVMFAFAWLQPFLSVAHHYIYQRTSKRALISAVHVYFGRLLIITGMINGGIGLATAKQSTRAENIIYGTLVGVIWVVYTLLSLGFEVKRGNKAQWALQRVSSTRSSGSSGSYDHVRGSVGKSEMS</sequence>
<feature type="domain" description="Cytochrome b561" evidence="9">
    <location>
        <begin position="1"/>
        <end position="178"/>
    </location>
</feature>
<organism evidence="10 11">
    <name type="scientific">Septoria linicola</name>
    <dbReference type="NCBI Taxonomy" id="215465"/>
    <lineage>
        <taxon>Eukaryota</taxon>
        <taxon>Fungi</taxon>
        <taxon>Dikarya</taxon>
        <taxon>Ascomycota</taxon>
        <taxon>Pezizomycotina</taxon>
        <taxon>Dothideomycetes</taxon>
        <taxon>Dothideomycetidae</taxon>
        <taxon>Mycosphaerellales</taxon>
        <taxon>Mycosphaerellaceae</taxon>
        <taxon>Septoria</taxon>
    </lineage>
</organism>
<dbReference type="GO" id="GO:0016020">
    <property type="term" value="C:membrane"/>
    <property type="evidence" value="ECO:0007669"/>
    <property type="project" value="UniProtKB-SubCell"/>
</dbReference>
<evidence type="ECO:0000256" key="6">
    <source>
        <dbReference type="ARBA" id="ARBA00023136"/>
    </source>
</evidence>
<evidence type="ECO:0000259" key="9">
    <source>
        <dbReference type="PROSITE" id="PS50939"/>
    </source>
</evidence>
<feature type="transmembrane region" description="Helical" evidence="8">
    <location>
        <begin position="116"/>
        <end position="141"/>
    </location>
</feature>
<gene>
    <name evidence="10" type="ORF">Slin15195_G048070</name>
</gene>
<dbReference type="PROSITE" id="PS50939">
    <property type="entry name" value="CYTOCHROME_B561"/>
    <property type="match status" value="1"/>
</dbReference>
<proteinExistence type="predicted"/>
<evidence type="ECO:0000256" key="1">
    <source>
        <dbReference type="ARBA" id="ARBA00004370"/>
    </source>
</evidence>
<dbReference type="Proteomes" id="UP001056384">
    <property type="component" value="Chromosome 3"/>
</dbReference>
<accession>A0A9Q9AQX1</accession>
<evidence type="ECO:0000313" key="11">
    <source>
        <dbReference type="Proteomes" id="UP001056384"/>
    </source>
</evidence>
<evidence type="ECO:0000256" key="5">
    <source>
        <dbReference type="ARBA" id="ARBA00022989"/>
    </source>
</evidence>
<dbReference type="InterPro" id="IPR006593">
    <property type="entry name" value="Cyt_b561/ferric_Rdtase_TM"/>
</dbReference>
<evidence type="ECO:0000256" key="7">
    <source>
        <dbReference type="SAM" id="MobiDB-lite"/>
    </source>
</evidence>
<evidence type="ECO:0000313" key="10">
    <source>
        <dbReference type="EMBL" id="USW51488.1"/>
    </source>
</evidence>
<keyword evidence="6 8" id="KW-0472">Membrane</keyword>
<dbReference type="PANTHER" id="PTHR47797:SF1">
    <property type="entry name" value="CYTOCHROME B561 DOMAIN-CONTAINING PROTEIN-RELATED"/>
    <property type="match status" value="1"/>
</dbReference>
<feature type="region of interest" description="Disordered" evidence="7">
    <location>
        <begin position="191"/>
        <end position="213"/>
    </location>
</feature>
<evidence type="ECO:0000256" key="3">
    <source>
        <dbReference type="ARBA" id="ARBA00022692"/>
    </source>
</evidence>
<feature type="transmembrane region" description="Helical" evidence="8">
    <location>
        <begin position="20"/>
        <end position="40"/>
    </location>
</feature>
<evidence type="ECO:0000256" key="4">
    <source>
        <dbReference type="ARBA" id="ARBA00022982"/>
    </source>
</evidence>
<keyword evidence="5 8" id="KW-1133">Transmembrane helix</keyword>
<evidence type="ECO:0000256" key="8">
    <source>
        <dbReference type="SAM" id="Phobius"/>
    </source>
</evidence>
<dbReference type="EMBL" id="CP099420">
    <property type="protein sequence ID" value="USW51488.1"/>
    <property type="molecule type" value="Genomic_DNA"/>
</dbReference>
<comment type="subcellular location">
    <subcellularLocation>
        <location evidence="1">Membrane</location>
    </subcellularLocation>
</comment>
<feature type="transmembrane region" description="Helical" evidence="8">
    <location>
        <begin position="153"/>
        <end position="173"/>
    </location>
</feature>
<feature type="transmembrane region" description="Helical" evidence="8">
    <location>
        <begin position="82"/>
        <end position="104"/>
    </location>
</feature>
<dbReference type="CDD" id="cd08760">
    <property type="entry name" value="Cyt_b561_FRRS1_like"/>
    <property type="match status" value="1"/>
</dbReference>
<dbReference type="Gene3D" id="1.20.120.1770">
    <property type="match status" value="1"/>
</dbReference>
<protein>
    <submittedName>
        <fullName evidence="10">Cytochrome b561/ferric reductase transmembrane</fullName>
    </submittedName>
</protein>
<keyword evidence="2" id="KW-0813">Transport</keyword>
<dbReference type="AlphaFoldDB" id="A0A9Q9AQX1"/>
<keyword evidence="3 8" id="KW-0812">Transmembrane</keyword>
<name>A0A9Q9AQX1_9PEZI</name>
<reference evidence="10" key="1">
    <citation type="submission" date="2022-06" db="EMBL/GenBank/DDBJ databases">
        <title>Complete genome sequences of two strains of the flax pathogen Septoria linicola.</title>
        <authorList>
            <person name="Lapalu N."/>
            <person name="Simon A."/>
            <person name="Demenou B."/>
            <person name="Paumier D."/>
            <person name="Guillot M.-P."/>
            <person name="Gout L."/>
            <person name="Valade R."/>
        </authorList>
    </citation>
    <scope>NUCLEOTIDE SEQUENCE</scope>
    <source>
        <strain evidence="10">SE15195</strain>
    </source>
</reference>
<feature type="transmembrane region" description="Helical" evidence="8">
    <location>
        <begin position="47"/>
        <end position="70"/>
    </location>
</feature>
<dbReference type="SMART" id="SM00665">
    <property type="entry name" value="B561"/>
    <property type="match status" value="1"/>
</dbReference>
<dbReference type="PANTHER" id="PTHR47797">
    <property type="entry name" value="DEHYDROGENASE, PUTATIVE (AFU_ORTHOLOGUE AFUA_8G05805)-RELATED"/>
    <property type="match status" value="1"/>
</dbReference>
<keyword evidence="4" id="KW-0249">Electron transport</keyword>